<evidence type="ECO:0000256" key="2">
    <source>
        <dbReference type="SAM" id="Phobius"/>
    </source>
</evidence>
<feature type="domain" description="Ancillary SecYEG translocon subunit/Cell division coordinator CpoB TPR" evidence="3">
    <location>
        <begin position="27"/>
        <end position="140"/>
    </location>
</feature>
<dbReference type="Proteomes" id="UP000249645">
    <property type="component" value="Unassembled WGS sequence"/>
</dbReference>
<gene>
    <name evidence="4" type="ORF">DI598_00150</name>
</gene>
<dbReference type="InterPro" id="IPR018704">
    <property type="entry name" value="SecYEG/CpoB_TPR"/>
</dbReference>
<dbReference type="SMART" id="SM00028">
    <property type="entry name" value="TPR"/>
    <property type="match status" value="2"/>
</dbReference>
<dbReference type="Pfam" id="PF09976">
    <property type="entry name" value="TPR_21"/>
    <property type="match status" value="1"/>
</dbReference>
<comment type="caution">
    <text evidence="4">The sequence shown here is derived from an EMBL/GenBank/DDBJ whole genome shotgun (WGS) entry which is preliminary data.</text>
</comment>
<evidence type="ECO:0000313" key="5">
    <source>
        <dbReference type="Proteomes" id="UP000249645"/>
    </source>
</evidence>
<dbReference type="SUPFAM" id="SSF48452">
    <property type="entry name" value="TPR-like"/>
    <property type="match status" value="1"/>
</dbReference>
<reference evidence="4 5" key="1">
    <citation type="submission" date="2017-11" db="EMBL/GenBank/DDBJ databases">
        <title>Infants hospitalized years apart are colonized by the same room-sourced microbial strains.</title>
        <authorList>
            <person name="Brooks B."/>
            <person name="Olm M.R."/>
            <person name="Firek B.A."/>
            <person name="Baker R."/>
            <person name="Thomas B.C."/>
            <person name="Morowitz M.J."/>
            <person name="Banfield J.F."/>
        </authorList>
    </citation>
    <scope>NUCLEOTIDE SEQUENCE [LARGE SCALE GENOMIC DNA]</scope>
    <source>
        <strain evidence="4">S2_009_000_R2_76</strain>
    </source>
</reference>
<dbReference type="Gene3D" id="1.25.40.10">
    <property type="entry name" value="Tetratricopeptide repeat domain"/>
    <property type="match status" value="2"/>
</dbReference>
<evidence type="ECO:0000259" key="3">
    <source>
        <dbReference type="Pfam" id="PF09976"/>
    </source>
</evidence>
<dbReference type="EMBL" id="QFOI01000001">
    <property type="protein sequence ID" value="PZP52677.1"/>
    <property type="molecule type" value="Genomic_DNA"/>
</dbReference>
<name>A0A2W5FG59_9SPHI</name>
<evidence type="ECO:0000256" key="1">
    <source>
        <dbReference type="PROSITE-ProRule" id="PRU00339"/>
    </source>
</evidence>
<protein>
    <recommendedName>
        <fullName evidence="3">Ancillary SecYEG translocon subunit/Cell division coordinator CpoB TPR domain-containing protein</fullName>
    </recommendedName>
</protein>
<evidence type="ECO:0000313" key="4">
    <source>
        <dbReference type="EMBL" id="PZP52677.1"/>
    </source>
</evidence>
<keyword evidence="2" id="KW-0472">Membrane</keyword>
<proteinExistence type="predicted"/>
<accession>A0A2W5FG59</accession>
<feature type="transmembrane region" description="Helical" evidence="2">
    <location>
        <begin position="30"/>
        <end position="47"/>
    </location>
</feature>
<organism evidence="4 5">
    <name type="scientific">Pseudopedobacter saltans</name>
    <dbReference type="NCBI Taxonomy" id="151895"/>
    <lineage>
        <taxon>Bacteria</taxon>
        <taxon>Pseudomonadati</taxon>
        <taxon>Bacteroidota</taxon>
        <taxon>Sphingobacteriia</taxon>
        <taxon>Sphingobacteriales</taxon>
        <taxon>Sphingobacteriaceae</taxon>
        <taxon>Pseudopedobacter</taxon>
    </lineage>
</organism>
<sequence>MSQETKLERKEEIASAQTAQRDLNKFIKPLATIAIILVVIIAGWFGYQNYVQKPKEIKAQSAIAVAQQYFALDSFRLALNGDGTNKGFLAIIKSYDGTKTGKLAHYYAGICYLQTGDFSNAVKQLSDFSTDSKPIQMQALGALGDAYSELKQNDKAIDAYKKAAATFEDDQASASEYLFRAGLLSEISGKSKEAVELYKSVKEKFPNTARGAQADKYIFRLSVEPNDLSVK</sequence>
<dbReference type="PROSITE" id="PS50005">
    <property type="entry name" value="TPR"/>
    <property type="match status" value="1"/>
</dbReference>
<dbReference type="AlphaFoldDB" id="A0A2W5FG59"/>
<keyword evidence="2" id="KW-0812">Transmembrane</keyword>
<dbReference type="InterPro" id="IPR019734">
    <property type="entry name" value="TPR_rpt"/>
</dbReference>
<feature type="repeat" description="TPR" evidence="1">
    <location>
        <begin position="137"/>
        <end position="170"/>
    </location>
</feature>
<dbReference type="InterPro" id="IPR011990">
    <property type="entry name" value="TPR-like_helical_dom_sf"/>
</dbReference>
<keyword evidence="2" id="KW-1133">Transmembrane helix</keyword>
<keyword evidence="1" id="KW-0802">TPR repeat</keyword>
<dbReference type="Pfam" id="PF13432">
    <property type="entry name" value="TPR_16"/>
    <property type="match status" value="1"/>
</dbReference>